<keyword evidence="2" id="KW-1185">Reference proteome</keyword>
<dbReference type="PANTHER" id="PTHR37946">
    <property type="entry name" value="SLL1969 PROTEIN"/>
    <property type="match status" value="1"/>
</dbReference>
<evidence type="ECO:0000313" key="2">
    <source>
        <dbReference type="Proteomes" id="UP000005845"/>
    </source>
</evidence>
<evidence type="ECO:0000313" key="1">
    <source>
        <dbReference type="EMBL" id="GAB41169.1"/>
    </source>
</evidence>
<dbReference type="InterPro" id="IPR029058">
    <property type="entry name" value="AB_hydrolase_fold"/>
</dbReference>
<dbReference type="GO" id="GO:0016042">
    <property type="term" value="P:lipid catabolic process"/>
    <property type="evidence" value="ECO:0007669"/>
    <property type="project" value="InterPro"/>
</dbReference>
<dbReference type="Pfam" id="PF01674">
    <property type="entry name" value="Lipase_2"/>
    <property type="match status" value="1"/>
</dbReference>
<protein>
    <submittedName>
        <fullName evidence="1">Triacylglycerol lipase</fullName>
    </submittedName>
</protein>
<sequence length="384" mass="39993">MSYAPLACAMTGNTWLRGSHVTTSSHRRRSRTRLLTTAVAAVAACISLAANSAGIASAAPQQQLADYISDASPTPARAETFLLNGESRWLIPTGNGPKQTTFPAAFAHSLSNPNVAPAGANDWSCKPQAGRNPVVLVHGTWENAYSNWSMISPALRQAGFCVYALDYGIQPPSQGGGVAAAFPGVYGTGDIVKSANQIKTFVDKVLASTGAAKVSMVGHSMGGISTRQYLRFDGGAAKVANVVTLGATNNGTTLNGIGALGRTINDLGVDILGPLALGVGVSGTQQIYNSPFLKTLNSGGVYALGDIRYTIVGTRYDEVTTPYSSTFFPTGTKNTRNITLQDGCPQDTSDHFSMSYSPRATSIVLRALGADVPLVCAPNAWLVG</sequence>
<dbReference type="InterPro" id="IPR002918">
    <property type="entry name" value="Lipase_EstA/Esterase_EstB"/>
</dbReference>
<comment type="caution">
    <text evidence="1">The sequence shown here is derived from an EMBL/GenBank/DDBJ whole genome shotgun (WGS) entry which is preliminary data.</text>
</comment>
<accession>H5U611</accession>
<organism evidence="1 2">
    <name type="scientific">Gordonia sputi NBRC 100414</name>
    <dbReference type="NCBI Taxonomy" id="1089453"/>
    <lineage>
        <taxon>Bacteria</taxon>
        <taxon>Bacillati</taxon>
        <taxon>Actinomycetota</taxon>
        <taxon>Actinomycetes</taxon>
        <taxon>Mycobacteriales</taxon>
        <taxon>Gordoniaceae</taxon>
        <taxon>Gordonia</taxon>
    </lineage>
</organism>
<dbReference type="GO" id="GO:0016787">
    <property type="term" value="F:hydrolase activity"/>
    <property type="evidence" value="ECO:0007669"/>
    <property type="project" value="InterPro"/>
</dbReference>
<dbReference type="SUPFAM" id="SSF53474">
    <property type="entry name" value="alpha/beta-Hydrolases"/>
    <property type="match status" value="1"/>
</dbReference>
<dbReference type="eggNOG" id="COG1075">
    <property type="taxonomic scope" value="Bacteria"/>
</dbReference>
<reference evidence="1 2" key="1">
    <citation type="submission" date="2012-02" db="EMBL/GenBank/DDBJ databases">
        <title>Whole genome shotgun sequence of Gordonia sputi NBRC 100414.</title>
        <authorList>
            <person name="Yoshida I."/>
            <person name="Hosoyama A."/>
            <person name="Tsuchikane K."/>
            <person name="Katsumata H."/>
            <person name="Yamazaki S."/>
            <person name="Fujita N."/>
        </authorList>
    </citation>
    <scope>NUCLEOTIDE SEQUENCE [LARGE SCALE GENOMIC DNA]</scope>
    <source>
        <strain evidence="1 2">NBRC 100414</strain>
    </source>
</reference>
<name>H5U611_9ACTN</name>
<dbReference type="PANTHER" id="PTHR37946:SF1">
    <property type="entry name" value="SLL1969 PROTEIN"/>
    <property type="match status" value="1"/>
</dbReference>
<proteinExistence type="predicted"/>
<dbReference type="Gene3D" id="3.40.50.1820">
    <property type="entry name" value="alpha/beta hydrolase"/>
    <property type="match status" value="1"/>
</dbReference>
<dbReference type="AlphaFoldDB" id="H5U611"/>
<dbReference type="EMBL" id="BAFC01000120">
    <property type="protein sequence ID" value="GAB41169.1"/>
    <property type="molecule type" value="Genomic_DNA"/>
</dbReference>
<dbReference type="Proteomes" id="UP000005845">
    <property type="component" value="Unassembled WGS sequence"/>
</dbReference>
<gene>
    <name evidence="1" type="primary">lip</name>
    <name evidence="1" type="ORF">GOSPT_122_00240</name>
</gene>